<keyword evidence="2" id="KW-1185">Reference proteome</keyword>
<protein>
    <recommendedName>
        <fullName evidence="3">DUF1476 domain-containing protein</fullName>
    </recommendedName>
</protein>
<reference evidence="1 2" key="1">
    <citation type="submission" date="2019-06" db="EMBL/GenBank/DDBJ databases">
        <title>Genomic Encyclopedia of Archaeal and Bacterial Type Strains, Phase II (KMG-II): from individual species to whole genera.</title>
        <authorList>
            <person name="Goeker M."/>
        </authorList>
    </citation>
    <scope>NUCLEOTIDE SEQUENCE [LARGE SCALE GENOMIC DNA]</scope>
    <source>
        <strain evidence="1 2">DSM 18423</strain>
    </source>
</reference>
<dbReference type="RefSeq" id="WP_142080446.1">
    <property type="nucleotide sequence ID" value="NZ_JBOFFA010000078.1"/>
</dbReference>
<sequence>MSTFQDRERAFENKYAHDQEMVFRAVARRNKKLGLWAAGLLGKTAEDADNYAMEVIRADFEEAGHEDVVRKLLADLGAHADEALIRAKMTEFLTEAKSELSEG</sequence>
<evidence type="ECO:0000313" key="2">
    <source>
        <dbReference type="Proteomes" id="UP000320582"/>
    </source>
</evidence>
<evidence type="ECO:0008006" key="3">
    <source>
        <dbReference type="Google" id="ProtNLM"/>
    </source>
</evidence>
<gene>
    <name evidence="1" type="ORF">BD293_1412</name>
</gene>
<accession>A0A543KCI6</accession>
<dbReference type="InterPro" id="IPR009945">
    <property type="entry name" value="ATPase_inh_sub_z"/>
</dbReference>
<dbReference type="Gene3D" id="1.10.790.20">
    <property type="entry name" value="Domain of unknown function DUF1476"/>
    <property type="match status" value="1"/>
</dbReference>
<dbReference type="PIRSF" id="PIRSF031780">
    <property type="entry name" value="UCP031780"/>
    <property type="match status" value="1"/>
</dbReference>
<dbReference type="Pfam" id="PF07345">
    <property type="entry name" value="ATPaseInh_sub_z"/>
    <property type="match status" value="1"/>
</dbReference>
<dbReference type="EMBL" id="VFPT01000001">
    <property type="protein sequence ID" value="TQM92793.1"/>
    <property type="molecule type" value="Genomic_DNA"/>
</dbReference>
<proteinExistence type="predicted"/>
<evidence type="ECO:0000313" key="1">
    <source>
        <dbReference type="EMBL" id="TQM92793.1"/>
    </source>
</evidence>
<name>A0A543KCI6_9RHOB</name>
<dbReference type="InterPro" id="IPR038293">
    <property type="entry name" value="ATPase_inh_sub_z_sf"/>
</dbReference>
<dbReference type="AlphaFoldDB" id="A0A543KCI6"/>
<comment type="caution">
    <text evidence="1">The sequence shown here is derived from an EMBL/GenBank/DDBJ whole genome shotgun (WGS) entry which is preliminary data.</text>
</comment>
<dbReference type="OrthoDB" id="9810387at2"/>
<dbReference type="Proteomes" id="UP000320582">
    <property type="component" value="Unassembled WGS sequence"/>
</dbReference>
<organism evidence="1 2">
    <name type="scientific">Roseinatronobacter monicus</name>
    <dbReference type="NCBI Taxonomy" id="393481"/>
    <lineage>
        <taxon>Bacteria</taxon>
        <taxon>Pseudomonadati</taxon>
        <taxon>Pseudomonadota</taxon>
        <taxon>Alphaproteobacteria</taxon>
        <taxon>Rhodobacterales</taxon>
        <taxon>Paracoccaceae</taxon>
        <taxon>Roseinatronobacter</taxon>
    </lineage>
</organism>